<proteinExistence type="predicted"/>
<reference evidence="3" key="1">
    <citation type="submission" date="2011-01" db="EMBL/GenBank/DDBJ databases">
        <title>Complete sequence of plasmid2 of Acidobacterium sp. MP5ACTX9.</title>
        <authorList>
            <consortium name="US DOE Joint Genome Institute"/>
            <person name="Lucas S."/>
            <person name="Copeland A."/>
            <person name="Lapidus A."/>
            <person name="Cheng J.-F."/>
            <person name="Goodwin L."/>
            <person name="Pitluck S."/>
            <person name="Teshima H."/>
            <person name="Detter J.C."/>
            <person name="Han C."/>
            <person name="Tapia R."/>
            <person name="Land M."/>
            <person name="Hauser L."/>
            <person name="Kyrpides N."/>
            <person name="Ivanova N."/>
            <person name="Ovchinnikova G."/>
            <person name="Pagani I."/>
            <person name="Rawat S.R."/>
            <person name="Mannisto M."/>
            <person name="Haggblom M.M."/>
            <person name="Woyke T."/>
        </authorList>
    </citation>
    <scope>NUCLEOTIDE SEQUENCE [LARGE SCALE GENOMIC DNA]</scope>
    <source>
        <strain evidence="3">MP5ACTX9</strain>
        <plasmid evidence="3">Plasmid pACIX902</plasmid>
    </source>
</reference>
<evidence type="ECO:0000256" key="1">
    <source>
        <dbReference type="SAM" id="SignalP"/>
    </source>
</evidence>
<dbReference type="CDD" id="cd11747">
    <property type="entry name" value="GH94N_like_1"/>
    <property type="match status" value="1"/>
</dbReference>
<keyword evidence="3" id="KW-1185">Reference proteome</keyword>
<protein>
    <submittedName>
        <fullName evidence="2">Alpha-L-rhamnosidase</fullName>
    </submittedName>
</protein>
<accession>E8X712</accession>
<gene>
    <name evidence="2" type="ordered locus">AciX9_3835</name>
</gene>
<organism evidence="3">
    <name type="scientific">Granulicella tundricola (strain ATCC BAA-1859 / DSM 23138 / MP5ACTX9)</name>
    <dbReference type="NCBI Taxonomy" id="1198114"/>
    <lineage>
        <taxon>Bacteria</taxon>
        <taxon>Pseudomonadati</taxon>
        <taxon>Acidobacteriota</taxon>
        <taxon>Terriglobia</taxon>
        <taxon>Terriglobales</taxon>
        <taxon>Acidobacteriaceae</taxon>
        <taxon>Granulicella</taxon>
    </lineage>
</organism>
<dbReference type="PROSITE" id="PS51318">
    <property type="entry name" value="TAT"/>
    <property type="match status" value="1"/>
</dbReference>
<evidence type="ECO:0000313" key="2">
    <source>
        <dbReference type="EMBL" id="ADW71121.1"/>
    </source>
</evidence>
<keyword evidence="1" id="KW-0732">Signal</keyword>
<dbReference type="AlphaFoldDB" id="E8X712"/>
<name>E8X712_GRATM</name>
<geneLocation type="plasmid" evidence="2 3">
    <name>pACIX902</name>
</geneLocation>
<dbReference type="KEGG" id="acm:AciX9_3835"/>
<dbReference type="Gene3D" id="1.50.10.10">
    <property type="match status" value="1"/>
</dbReference>
<dbReference type="EMBL" id="CP002482">
    <property type="protein sequence ID" value="ADW71121.1"/>
    <property type="molecule type" value="Genomic_DNA"/>
</dbReference>
<dbReference type="InterPro" id="IPR012341">
    <property type="entry name" value="6hp_glycosidase-like_sf"/>
</dbReference>
<dbReference type="InterPro" id="IPR008928">
    <property type="entry name" value="6-hairpin_glycosidase_sf"/>
</dbReference>
<feature type="signal peptide" evidence="1">
    <location>
        <begin position="1"/>
        <end position="29"/>
    </location>
</feature>
<dbReference type="InterPro" id="IPR028028">
    <property type="entry name" value="DUF4450"/>
</dbReference>
<dbReference type="HOGENOM" id="CLU_285085_0_0_0"/>
<dbReference type="Proteomes" id="UP000000343">
    <property type="component" value="Plasmid pACIX902"/>
</dbReference>
<sequence length="1129" mass="123438">MPSLWTRRRFLSHSSASALLAAHHPSLLAGQAARPQSAATSPEEIAGSVRGLMHGKTERPLRYRPEQGGFTIRNSSEFFNRPLYGQNIAFRVDAGDLPEFSLYMPGHGGNLRLGFTARGTAKWLSQADEIVATYHAGRMSYTINDAALGSNQLRLDVVTAAQGPGLHIRVQSTLAKDEVQMLYAFAGASGRKGKRGGDIGCESEPVSQFFQVRPMECAGNNYTIEGHTARLTSKAVNLSFDFPPGTTALIGDASRWNDGWQALADSAASGPALPALLASVKLSATPLHLRINGDVTIDAEEAYVRRCAQLDAVASRVSLQTPDPFINAIGPAVGIAGDALWDEAQHCVMHGAVAWRNPLAGWRGPYVLDALGWHDRFIQHARHWIAKQNIAPVTTAVPAIGQPDPGSHLSRTENLLHSNGDLSHNHYDMNLVFFDALLRHLQWTADLAFAAEIWPALERHLAWEQRLFRRLYDGLPLYEAYACIWASDNLQYNGGGATHSTAYNLFANRMAAQIAAMIQKDPAPYEREATLIQKAMQTHLWIGSQGTYAESKDLLGPQAVYTSPALWSVYHAIDSRAATPRQSWQMAVERLSAIRSVPVSGLSVPPGGTMLSCSDWLPYEWSLNLLLLAENMHMALALWQTGMVDEAYSLFKGNLLDSMFQGLCPGNFHMTSQLDAHRQEAQRDFGDPIGITARALIEGLFGVQPDLLHNTLHITPGFPSDWNNASLHHPDLDLAWTRTGNRESCEITSRLGRPVALSLKLRAPSTGQPRVSINGTPATGAFIAEAVGAPSLHIQAQAQTHWTVAIEWKGPAAAPRPAHRIVHRDDIVFPPSQIIDDPQRALNQGRATRPGTHTVFTQAGTPDCQWWMPHTFLVLDPSPAPATQPLGTSRPIDLTAHLNSSITEIFERDYASPRSPYCSLSIPQQGIGAWAAFDRRPSIDDTGLRSLNGELRIPYGPTFRTPGGAAPNCLYLSHWQQDKPTIRIPLKGSAKMLSLLLAGSTFPQCSRTDHAHVHVSYTDGTRSSLTLRNPENWWPIEQDYLIDDYLFVDETLPPTRVDLKTGKVRSLTQAQIQTQIQTQAKGNGGHIPGGAATVLHIPLDPSKTLSSLEITVHLYGIIVALLAATLISD</sequence>
<dbReference type="SUPFAM" id="SSF48208">
    <property type="entry name" value="Six-hairpin glycosidases"/>
    <property type="match status" value="1"/>
</dbReference>
<dbReference type="InterPro" id="IPR006311">
    <property type="entry name" value="TAT_signal"/>
</dbReference>
<keyword evidence="2" id="KW-0614">Plasmid</keyword>
<dbReference type="Pfam" id="PF14614">
    <property type="entry name" value="DUF4450"/>
    <property type="match status" value="1"/>
</dbReference>
<evidence type="ECO:0000313" key="3">
    <source>
        <dbReference type="Proteomes" id="UP000000343"/>
    </source>
</evidence>
<feature type="chain" id="PRO_5003234473" evidence="1">
    <location>
        <begin position="30"/>
        <end position="1129"/>
    </location>
</feature>
<dbReference type="GO" id="GO:0005975">
    <property type="term" value="P:carbohydrate metabolic process"/>
    <property type="evidence" value="ECO:0007669"/>
    <property type="project" value="InterPro"/>
</dbReference>